<dbReference type="GO" id="GO:0015297">
    <property type="term" value="F:antiporter activity"/>
    <property type="evidence" value="ECO:0007669"/>
    <property type="project" value="UniProtKB-KW"/>
</dbReference>
<dbReference type="EMBL" id="PIQC01000001">
    <property type="protein sequence ID" value="RUO73329.1"/>
    <property type="molecule type" value="Genomic_DNA"/>
</dbReference>
<dbReference type="SUPFAM" id="SSF51735">
    <property type="entry name" value="NAD(P)-binding Rossmann-fold domains"/>
    <property type="match status" value="1"/>
</dbReference>
<keyword evidence="7 10" id="KW-1133">Transmembrane helix</keyword>
<keyword evidence="9 10" id="KW-0472">Membrane</keyword>
<dbReference type="GO" id="GO:0005886">
    <property type="term" value="C:plasma membrane"/>
    <property type="evidence" value="ECO:0007669"/>
    <property type="project" value="TreeGrafter"/>
</dbReference>
<feature type="transmembrane region" description="Helical" evidence="10">
    <location>
        <begin position="269"/>
        <end position="288"/>
    </location>
</feature>
<feature type="transmembrane region" description="Helical" evidence="10">
    <location>
        <begin position="85"/>
        <end position="105"/>
    </location>
</feature>
<evidence type="ECO:0000256" key="4">
    <source>
        <dbReference type="ARBA" id="ARBA00022538"/>
    </source>
</evidence>
<evidence type="ECO:0000259" key="12">
    <source>
        <dbReference type="PROSITE" id="PS51202"/>
    </source>
</evidence>
<dbReference type="Proteomes" id="UP000288058">
    <property type="component" value="Unassembled WGS sequence"/>
</dbReference>
<keyword evidence="8" id="KW-0406">Ion transport</keyword>
<name>A0A432Z683_9GAMM</name>
<feature type="domain" description="RCK C-terminal" evidence="12">
    <location>
        <begin position="570"/>
        <end position="654"/>
    </location>
</feature>
<dbReference type="Gene3D" id="3.40.50.720">
    <property type="entry name" value="NAD(P)-binding Rossmann-like Domain"/>
    <property type="match status" value="1"/>
</dbReference>
<dbReference type="OrthoDB" id="9781411at2"/>
<dbReference type="PANTHER" id="PTHR46157:SF4">
    <property type="entry name" value="K(+) EFFLUX ANTIPORTER 3, CHLOROPLASTIC"/>
    <property type="match status" value="1"/>
</dbReference>
<feature type="transmembrane region" description="Helical" evidence="10">
    <location>
        <begin position="216"/>
        <end position="249"/>
    </location>
</feature>
<feature type="domain" description="RCK N-terminal" evidence="11">
    <location>
        <begin position="405"/>
        <end position="522"/>
    </location>
</feature>
<dbReference type="Pfam" id="PF02254">
    <property type="entry name" value="TrkA_N"/>
    <property type="match status" value="1"/>
</dbReference>
<evidence type="ECO:0000256" key="3">
    <source>
        <dbReference type="ARBA" id="ARBA00022449"/>
    </source>
</evidence>
<dbReference type="SUPFAM" id="SSF116726">
    <property type="entry name" value="TrkA C-terminal domain-like"/>
    <property type="match status" value="1"/>
</dbReference>
<feature type="transmembrane region" description="Helical" evidence="10">
    <location>
        <begin position="54"/>
        <end position="73"/>
    </location>
</feature>
<dbReference type="InterPro" id="IPR003148">
    <property type="entry name" value="RCK_N"/>
</dbReference>
<evidence type="ECO:0000256" key="10">
    <source>
        <dbReference type="SAM" id="Phobius"/>
    </source>
</evidence>
<reference evidence="14" key="1">
    <citation type="journal article" date="2018" name="Front. Microbiol.">
        <title>Genome-Based Analysis Reveals the Taxonomy and Diversity of the Family Idiomarinaceae.</title>
        <authorList>
            <person name="Liu Y."/>
            <person name="Lai Q."/>
            <person name="Shao Z."/>
        </authorList>
    </citation>
    <scope>NUCLEOTIDE SEQUENCE [LARGE SCALE GENOMIC DNA]</scope>
    <source>
        <strain evidence="14">R22</strain>
    </source>
</reference>
<keyword evidence="2" id="KW-0813">Transport</keyword>
<proteinExistence type="predicted"/>
<evidence type="ECO:0000256" key="2">
    <source>
        <dbReference type="ARBA" id="ARBA00022448"/>
    </source>
</evidence>
<evidence type="ECO:0000256" key="5">
    <source>
        <dbReference type="ARBA" id="ARBA00022692"/>
    </source>
</evidence>
<evidence type="ECO:0000256" key="9">
    <source>
        <dbReference type="ARBA" id="ARBA00023136"/>
    </source>
</evidence>
<dbReference type="InterPro" id="IPR036291">
    <property type="entry name" value="NAD(P)-bd_dom_sf"/>
</dbReference>
<dbReference type="Pfam" id="PF00999">
    <property type="entry name" value="Na_H_Exchanger"/>
    <property type="match status" value="1"/>
</dbReference>
<dbReference type="PROSITE" id="PS51202">
    <property type="entry name" value="RCK_C"/>
    <property type="match status" value="1"/>
</dbReference>
<feature type="transmembrane region" description="Helical" evidence="10">
    <location>
        <begin position="323"/>
        <end position="343"/>
    </location>
</feature>
<comment type="caution">
    <text evidence="13">The sequence shown here is derived from an EMBL/GenBank/DDBJ whole genome shotgun (WGS) entry which is preliminary data.</text>
</comment>
<evidence type="ECO:0000259" key="11">
    <source>
        <dbReference type="PROSITE" id="PS51201"/>
    </source>
</evidence>
<feature type="transmembrane region" description="Helical" evidence="10">
    <location>
        <begin position="111"/>
        <end position="130"/>
    </location>
</feature>
<dbReference type="RefSeq" id="WP_126779937.1">
    <property type="nucleotide sequence ID" value="NZ_PIQC01000001.1"/>
</dbReference>
<dbReference type="InterPro" id="IPR006153">
    <property type="entry name" value="Cation/H_exchanger_TM"/>
</dbReference>
<dbReference type="PROSITE" id="PS51201">
    <property type="entry name" value="RCK_N"/>
    <property type="match status" value="1"/>
</dbReference>
<keyword evidence="6" id="KW-0630">Potassium</keyword>
<dbReference type="InterPro" id="IPR038770">
    <property type="entry name" value="Na+/solute_symporter_sf"/>
</dbReference>
<evidence type="ECO:0000256" key="8">
    <source>
        <dbReference type="ARBA" id="ARBA00023065"/>
    </source>
</evidence>
<dbReference type="InterPro" id="IPR036721">
    <property type="entry name" value="RCK_C_sf"/>
</dbReference>
<evidence type="ECO:0000256" key="6">
    <source>
        <dbReference type="ARBA" id="ARBA00022958"/>
    </source>
</evidence>
<protein>
    <submittedName>
        <fullName evidence="13">Potassium transporter</fullName>
    </submittedName>
</protein>
<dbReference type="GO" id="GO:0006813">
    <property type="term" value="P:potassium ion transport"/>
    <property type="evidence" value="ECO:0007669"/>
    <property type="project" value="UniProtKB-KW"/>
</dbReference>
<evidence type="ECO:0000313" key="13">
    <source>
        <dbReference type="EMBL" id="RUO73329.1"/>
    </source>
</evidence>
<keyword evidence="4" id="KW-0633">Potassium transport</keyword>
<feature type="transmembrane region" description="Helical" evidence="10">
    <location>
        <begin position="150"/>
        <end position="169"/>
    </location>
</feature>
<comment type="subcellular location">
    <subcellularLocation>
        <location evidence="1">Membrane</location>
        <topology evidence="1">Multi-pass membrane protein</topology>
    </subcellularLocation>
</comment>
<organism evidence="13 14">
    <name type="scientific">Idiomarina ramblicola</name>
    <dbReference type="NCBI Taxonomy" id="263724"/>
    <lineage>
        <taxon>Bacteria</taxon>
        <taxon>Pseudomonadati</taxon>
        <taxon>Pseudomonadota</taxon>
        <taxon>Gammaproteobacteria</taxon>
        <taxon>Alteromonadales</taxon>
        <taxon>Idiomarinaceae</taxon>
        <taxon>Idiomarina</taxon>
    </lineage>
</organism>
<keyword evidence="3" id="KW-0050">Antiport</keyword>
<feature type="transmembrane region" description="Helical" evidence="10">
    <location>
        <begin position="355"/>
        <end position="373"/>
    </location>
</feature>
<evidence type="ECO:0000256" key="7">
    <source>
        <dbReference type="ARBA" id="ARBA00022989"/>
    </source>
</evidence>
<accession>A0A432Z683</accession>
<evidence type="ECO:0000256" key="1">
    <source>
        <dbReference type="ARBA" id="ARBA00004141"/>
    </source>
</evidence>
<dbReference type="GO" id="GO:1902600">
    <property type="term" value="P:proton transmembrane transport"/>
    <property type="evidence" value="ECO:0007669"/>
    <property type="project" value="InterPro"/>
</dbReference>
<keyword evidence="5 10" id="KW-0812">Transmembrane</keyword>
<keyword evidence="14" id="KW-1185">Reference proteome</keyword>
<feature type="transmembrane region" description="Helical" evidence="10">
    <location>
        <begin position="295"/>
        <end position="317"/>
    </location>
</feature>
<feature type="transmembrane region" description="Helical" evidence="10">
    <location>
        <begin position="175"/>
        <end position="196"/>
    </location>
</feature>
<sequence>MNGTFSSLLLLLAVAVILVWLFRRIKLPAILAYLVAGIIAGPDVMGWIADPDDYHLVAELGIVLLLFSLGLEFSLPKMIAMRRWVFGLGAAQVLGSLLIFLLIGFIWLDEWAASLAIAGALALSSTAVVIKQLKESAQTSTRRGQMSVAILLFQDIAVVPLLIIIPLLASDDGNIGYTLLLALAKGAAVIAVLMTIGKWVLPYLFKEIAKQRTDELFVLATLLVALVAGGMTHIFGLSMALGAFLAGMMLGESQYKHQLEADIRPFRDILMGLFFTTIGMQLQLYGFVQNLHWILLALVIMAVIKIALISSVARLMGERDEDAWGSGISLFQMGEFGFVIVALASSHGLLSKEIITSMIGIGVLSMAITPIAIHRLKPLVNLVVRHPDPLVDIEQQRTTGNEGLENQVLICGFGRVGQTMSRFLDAEGITHIAVDNDPMRVQEAVAGGARVYFGDSSRRDILRAVGAEKVDLIIISFADDLRALDVLKELRQLNPEAYIIVRSKDDMRLTQLQEAGASQVVPDTLEASLMLISHVLNRSGIPIRRILARLDKERRNHYGEMHGFFQGSETDMDPELPDKLEFLRALTLPEGAWANGKRIDELDWEKHQVQLKALRRDDEEFPNPDSDIELQSQDVVLLVGKPRYVEAAERWLLEG</sequence>
<dbReference type="InterPro" id="IPR006037">
    <property type="entry name" value="RCK_C"/>
</dbReference>
<feature type="transmembrane region" description="Helical" evidence="10">
    <location>
        <begin position="29"/>
        <end position="48"/>
    </location>
</feature>
<dbReference type="Gene3D" id="1.20.1530.20">
    <property type="match status" value="1"/>
</dbReference>
<dbReference type="Gene3D" id="3.30.70.1450">
    <property type="entry name" value="Regulator of K+ conductance, C-terminal domain"/>
    <property type="match status" value="1"/>
</dbReference>
<evidence type="ECO:0000313" key="14">
    <source>
        <dbReference type="Proteomes" id="UP000288058"/>
    </source>
</evidence>
<gene>
    <name evidence="13" type="ORF">CWI78_02475</name>
</gene>
<dbReference type="AlphaFoldDB" id="A0A432Z683"/>
<dbReference type="PANTHER" id="PTHR46157">
    <property type="entry name" value="K(+) EFFLUX ANTIPORTER 3, CHLOROPLASTIC"/>
    <property type="match status" value="1"/>
</dbReference>
<feature type="transmembrane region" description="Helical" evidence="10">
    <location>
        <begin position="6"/>
        <end position="22"/>
    </location>
</feature>
<dbReference type="Pfam" id="PF02080">
    <property type="entry name" value="TrkA_C"/>
    <property type="match status" value="1"/>
</dbReference>
<dbReference type="GO" id="GO:0008324">
    <property type="term" value="F:monoatomic cation transmembrane transporter activity"/>
    <property type="evidence" value="ECO:0007669"/>
    <property type="project" value="InterPro"/>
</dbReference>